<dbReference type="RefSeq" id="WP_063276337.1">
    <property type="nucleotide sequence ID" value="NZ_LQMT02000005.1"/>
</dbReference>
<feature type="domain" description="HTH marR-type" evidence="1">
    <location>
        <begin position="1"/>
        <end position="138"/>
    </location>
</feature>
<protein>
    <submittedName>
        <fullName evidence="2">MarR family transcriptional regulator</fullName>
    </submittedName>
</protein>
<dbReference type="PANTHER" id="PTHR39515">
    <property type="entry name" value="CONSERVED PROTEIN"/>
    <property type="match status" value="1"/>
</dbReference>
<reference evidence="2 3" key="1">
    <citation type="submission" date="2016-12" db="EMBL/GenBank/DDBJ databases">
        <title>Amycolatopsis keratiniphila subsp. keratiniphila genome sequencing and assembly.</title>
        <authorList>
            <person name="Mayilraj S."/>
            <person name="Kaur N."/>
        </authorList>
    </citation>
    <scope>NUCLEOTIDE SEQUENCE [LARGE SCALE GENOMIC DNA]</scope>
    <source>
        <strain evidence="2 3">DSM 44409</strain>
    </source>
</reference>
<proteinExistence type="predicted"/>
<dbReference type="PANTHER" id="PTHR39515:SF2">
    <property type="entry name" value="HTH-TYPE TRANSCRIPTIONAL REGULATOR RV0880"/>
    <property type="match status" value="1"/>
</dbReference>
<accession>A0A1W2M3B7</accession>
<dbReference type="Gene3D" id="1.10.10.10">
    <property type="entry name" value="Winged helix-like DNA-binding domain superfamily/Winged helix DNA-binding domain"/>
    <property type="match status" value="1"/>
</dbReference>
<dbReference type="Proteomes" id="UP000076660">
    <property type="component" value="Unassembled WGS sequence"/>
</dbReference>
<dbReference type="InterPro" id="IPR000835">
    <property type="entry name" value="HTH_MarR-typ"/>
</dbReference>
<organism evidence="2 3">
    <name type="scientific">Amycolatopsis keratiniphila subsp. keratiniphila</name>
    <dbReference type="NCBI Taxonomy" id="227715"/>
    <lineage>
        <taxon>Bacteria</taxon>
        <taxon>Bacillati</taxon>
        <taxon>Actinomycetota</taxon>
        <taxon>Actinomycetes</taxon>
        <taxon>Pseudonocardiales</taxon>
        <taxon>Pseudonocardiaceae</taxon>
        <taxon>Amycolatopsis</taxon>
        <taxon>Amycolatopsis japonica group</taxon>
    </lineage>
</organism>
<dbReference type="Pfam" id="PF01047">
    <property type="entry name" value="MarR"/>
    <property type="match status" value="1"/>
</dbReference>
<dbReference type="InterPro" id="IPR052526">
    <property type="entry name" value="HTH-type_Bedaq_tolerance"/>
</dbReference>
<dbReference type="EMBL" id="LQMT02000005">
    <property type="protein sequence ID" value="ONF74508.1"/>
    <property type="molecule type" value="Genomic_DNA"/>
</dbReference>
<evidence type="ECO:0000259" key="1">
    <source>
        <dbReference type="PROSITE" id="PS50995"/>
    </source>
</evidence>
<comment type="caution">
    <text evidence="2">The sequence shown here is derived from an EMBL/GenBank/DDBJ whole genome shotgun (WGS) entry which is preliminary data.</text>
</comment>
<dbReference type="AlphaFoldDB" id="A0A1W2M3B7"/>
<evidence type="ECO:0000313" key="2">
    <source>
        <dbReference type="EMBL" id="ONF74508.1"/>
    </source>
</evidence>
<dbReference type="SMART" id="SM00347">
    <property type="entry name" value="HTH_MARR"/>
    <property type="match status" value="1"/>
</dbReference>
<sequence>MVDADDVAQRTRWAVSRLAGRLRAQSGGERPLTRLAASVLANLRHSGPLTVTTLARIEGVQPQSLTRVLNQLADEDRIRRIPDEDDRRAQRVVVTEAGLGALEGHVRAGNVWLAQALAGTLSDAELTVVGIAADLLLRAADHQSDPEGEPALGAAPPL</sequence>
<name>A0A1W2M3B7_9PSEU</name>
<gene>
    <name evidence="2" type="ORF">AVR91_0203680</name>
</gene>
<evidence type="ECO:0000313" key="3">
    <source>
        <dbReference type="Proteomes" id="UP000076660"/>
    </source>
</evidence>
<dbReference type="PROSITE" id="PS50995">
    <property type="entry name" value="HTH_MARR_2"/>
    <property type="match status" value="1"/>
</dbReference>
<dbReference type="InterPro" id="IPR036388">
    <property type="entry name" value="WH-like_DNA-bd_sf"/>
</dbReference>
<dbReference type="GO" id="GO:0003700">
    <property type="term" value="F:DNA-binding transcription factor activity"/>
    <property type="evidence" value="ECO:0007669"/>
    <property type="project" value="InterPro"/>
</dbReference>
<dbReference type="OrthoDB" id="4569656at2"/>
<dbReference type="SUPFAM" id="SSF46785">
    <property type="entry name" value="Winged helix' DNA-binding domain"/>
    <property type="match status" value="1"/>
</dbReference>
<dbReference type="InterPro" id="IPR036390">
    <property type="entry name" value="WH_DNA-bd_sf"/>
</dbReference>